<keyword evidence="3" id="KW-1185">Reference proteome</keyword>
<proteinExistence type="predicted"/>
<protein>
    <submittedName>
        <fullName evidence="2">Uncharacterized protein</fullName>
    </submittedName>
</protein>
<organism evidence="2 3">
    <name type="scientific">Methanosphaerula palustris (strain ATCC BAA-1556 / DSM 19958 / E1-9c)</name>
    <dbReference type="NCBI Taxonomy" id="521011"/>
    <lineage>
        <taxon>Archaea</taxon>
        <taxon>Methanobacteriati</taxon>
        <taxon>Methanobacteriota</taxon>
        <taxon>Stenosarchaea group</taxon>
        <taxon>Methanomicrobia</taxon>
        <taxon>Methanomicrobiales</taxon>
        <taxon>Methanoregulaceae</taxon>
        <taxon>Methanosphaerula</taxon>
    </lineage>
</organism>
<evidence type="ECO:0000313" key="3">
    <source>
        <dbReference type="Proteomes" id="UP000002457"/>
    </source>
</evidence>
<evidence type="ECO:0000313" key="2">
    <source>
        <dbReference type="EMBL" id="ACL17073.1"/>
    </source>
</evidence>
<feature type="transmembrane region" description="Helical" evidence="1">
    <location>
        <begin position="34"/>
        <end position="52"/>
    </location>
</feature>
<dbReference type="OrthoDB" id="106048at2157"/>
<dbReference type="GeneID" id="7270312"/>
<accession>B8GK02</accession>
<reference evidence="2 3" key="1">
    <citation type="journal article" date="2015" name="Genome Announc.">
        <title>Complete Genome Sequence of Methanosphaerula palustris E1-9CT, a Hydrogenotrophic Methanogen Isolated from a Minerotrophic Fen Peatland.</title>
        <authorList>
            <person name="Cadillo-Quiroz H."/>
            <person name="Browne P."/>
            <person name="Kyrpides N."/>
            <person name="Woyke T."/>
            <person name="Goodwin L."/>
            <person name="Detter C."/>
            <person name="Yavitt J.B."/>
            <person name="Zinder S.H."/>
        </authorList>
    </citation>
    <scope>NUCLEOTIDE SEQUENCE [LARGE SCALE GENOMIC DNA]</scope>
    <source>
        <strain evidence="3">ATCC BAA-1556 / DSM 19958 / E1-9c</strain>
    </source>
</reference>
<dbReference type="EMBL" id="CP001338">
    <property type="protein sequence ID" value="ACL17073.1"/>
    <property type="molecule type" value="Genomic_DNA"/>
</dbReference>
<sequence>MEIPGIRTWIIYYLISFVVLLWAVFLSIQGVMLWISLMLVIIVVGMNFYTLSGELKKHAARRAMMREISQFNEISVETMPKKLP</sequence>
<gene>
    <name evidence="2" type="ordered locus">Mpal_1766</name>
</gene>
<feature type="transmembrane region" description="Helical" evidence="1">
    <location>
        <begin position="9"/>
        <end position="28"/>
    </location>
</feature>
<dbReference type="eggNOG" id="arCOG08227">
    <property type="taxonomic scope" value="Archaea"/>
</dbReference>
<keyword evidence="1" id="KW-0812">Transmembrane</keyword>
<dbReference type="Proteomes" id="UP000002457">
    <property type="component" value="Chromosome"/>
</dbReference>
<dbReference type="RefSeq" id="WP_012618392.1">
    <property type="nucleotide sequence ID" value="NC_011832.1"/>
</dbReference>
<keyword evidence="1" id="KW-0472">Membrane</keyword>
<dbReference type="AlphaFoldDB" id="B8GK02"/>
<dbReference type="HOGENOM" id="CLU_190397_0_0_2"/>
<name>B8GK02_METPE</name>
<evidence type="ECO:0000256" key="1">
    <source>
        <dbReference type="SAM" id="Phobius"/>
    </source>
</evidence>
<keyword evidence="1" id="KW-1133">Transmembrane helix</keyword>
<dbReference type="KEGG" id="mpl:Mpal_1766"/>